<proteinExistence type="predicted"/>
<evidence type="ECO:0000313" key="2">
    <source>
        <dbReference type="Proteomes" id="UP000178930"/>
    </source>
</evidence>
<reference evidence="1 2" key="1">
    <citation type="journal article" date="2016" name="Nat. Commun.">
        <title>Thousands of microbial genomes shed light on interconnected biogeochemical processes in an aquifer system.</title>
        <authorList>
            <person name="Anantharaman K."/>
            <person name="Brown C.T."/>
            <person name="Hug L.A."/>
            <person name="Sharon I."/>
            <person name="Castelle C.J."/>
            <person name="Probst A.J."/>
            <person name="Thomas B.C."/>
            <person name="Singh A."/>
            <person name="Wilkins M.J."/>
            <person name="Karaoz U."/>
            <person name="Brodie E.L."/>
            <person name="Williams K.H."/>
            <person name="Hubbard S.S."/>
            <person name="Banfield J.F."/>
        </authorList>
    </citation>
    <scope>NUCLEOTIDE SEQUENCE [LARGE SCALE GENOMIC DNA]</scope>
</reference>
<sequence>MFPRLNKDLLKKITKIKKETETNSRAKEAEEVASGVKLFEKICQLPLLKISEIKNIKLKQNPRLKAGDFV</sequence>
<dbReference type="AlphaFoldDB" id="A0A1G1XS20"/>
<evidence type="ECO:0000313" key="1">
    <source>
        <dbReference type="EMBL" id="OGY42875.1"/>
    </source>
</evidence>
<protein>
    <submittedName>
        <fullName evidence="1">Uncharacterized protein</fullName>
    </submittedName>
</protein>
<name>A0A1G1XS20_9BACT</name>
<organism evidence="1 2">
    <name type="scientific">Candidatus Buchananbacteria bacterium RIFCSPHIGHO2_01_FULL_39_14</name>
    <dbReference type="NCBI Taxonomy" id="1797532"/>
    <lineage>
        <taxon>Bacteria</taxon>
        <taxon>Candidatus Buchananiibacteriota</taxon>
    </lineage>
</organism>
<accession>A0A1G1XS20</accession>
<dbReference type="EMBL" id="MHIB01000049">
    <property type="protein sequence ID" value="OGY42875.1"/>
    <property type="molecule type" value="Genomic_DNA"/>
</dbReference>
<gene>
    <name evidence="1" type="ORF">A2729_03095</name>
</gene>
<comment type="caution">
    <text evidence="1">The sequence shown here is derived from an EMBL/GenBank/DDBJ whole genome shotgun (WGS) entry which is preliminary data.</text>
</comment>
<dbReference type="Proteomes" id="UP000178930">
    <property type="component" value="Unassembled WGS sequence"/>
</dbReference>